<feature type="region of interest" description="Disordered" evidence="6">
    <location>
        <begin position="746"/>
        <end position="765"/>
    </location>
</feature>
<keyword evidence="8" id="KW-1185">Reference proteome</keyword>
<feature type="compositionally biased region" description="Polar residues" evidence="6">
    <location>
        <begin position="208"/>
        <end position="217"/>
    </location>
</feature>
<comment type="similarity">
    <text evidence="2">Belongs to the MAP7 family.</text>
</comment>
<dbReference type="PANTHER" id="PTHR15073">
    <property type="entry name" value="MICROTUBULE-ASSOCIATED PROTEIN"/>
    <property type="match status" value="1"/>
</dbReference>
<sequence length="765" mass="85532">MRSCPGLAVAQIASAPRPRWVCEAAGGRPRANMADGSGAAGSSSLKGLREQMVAAAQALAEERRIQSGGSPVPIQSPVNVKALTKPVIDGSMLKSEERQRLARERREEREKQYAAKESQILEKEKKARLQYEKQMEEKQKRLKEQKLKEQQRRAAVEEKRKQKIEEEKERYEAVVHRTLERSQRLETRQKRWSWGGSVTDSDGRTARRSQFSPLESNVINRLLAPTQASLARSKSAAALSADGKDPSASNSSLGSPVHVSKVPLHSRSIDRLKVAASSSENLSPESAQKPEAAKPSTSSIGRRAPSPSLPGSRRSPSPANVGKRPPSPAATSRQKPHPSSPNVLRQQAPSPVPVPKPAPIQRPSLTPNVLNITKKRADLEPKAKERMGDTAGQEQSHLPHASEKESPATAPKTKEDTSSKNAPGTTTAEEAARILAEKRRLAREQREREDQERVQREEEERVRKEEMVKKALEEQVQAEEALRELEAMRQVEEEEQQRLAEKERLQREQEEQEKQAELQLQREEAEAKALEEAEKQRQERERIMQQNMQERMERKKRIEEIMKRTRKAEQNEAKNEDKSNEEDEYAEEEEELGLEKQDQPEKAKYDSSSLEDGPEMEHSFASFQDESKMEADDVFVNGDRLEEVDRRNEDGSSLYFPPTIEASLPAKDVVIGNSGILGINEADHSVGFLSNLNGKPSAWSFEEIIDLDLHPKTTRLSSESLAAEMASQNCKDAAATAVPASPRLAFEEESATNPLTKPIEAASEL</sequence>
<evidence type="ECO:0000313" key="7">
    <source>
        <dbReference type="Ensembl" id="ENSACAP00000024626.1"/>
    </source>
</evidence>
<reference evidence="7" key="2">
    <citation type="submission" date="2025-08" db="UniProtKB">
        <authorList>
            <consortium name="Ensembl"/>
        </authorList>
    </citation>
    <scope>IDENTIFICATION</scope>
</reference>
<dbReference type="Bgee" id="ENSACAG00000009215">
    <property type="expression patterns" value="Expressed in testis and 13 other cell types or tissues"/>
</dbReference>
<dbReference type="Proteomes" id="UP000001646">
    <property type="component" value="Unplaced"/>
</dbReference>
<feature type="compositionally biased region" description="Basic and acidic residues" evidence="6">
    <location>
        <begin position="593"/>
        <end position="605"/>
    </location>
</feature>
<gene>
    <name evidence="7" type="primary">map7d3</name>
</gene>
<feature type="compositionally biased region" description="Polar residues" evidence="6">
    <location>
        <begin position="276"/>
        <end position="286"/>
    </location>
</feature>
<feature type="compositionally biased region" description="Basic and acidic residues" evidence="6">
    <location>
        <begin position="375"/>
        <end position="388"/>
    </location>
</feature>
<dbReference type="InterPro" id="IPR008604">
    <property type="entry name" value="MAP7_fam"/>
</dbReference>
<accession>A0A803SNT6</accession>
<feature type="region of interest" description="Disordered" evidence="6">
    <location>
        <begin position="489"/>
        <end position="629"/>
    </location>
</feature>
<feature type="compositionally biased region" description="Basic and acidic residues" evidence="6">
    <location>
        <begin position="135"/>
        <end position="189"/>
    </location>
</feature>
<feature type="compositionally biased region" description="Acidic residues" evidence="6">
    <location>
        <begin position="579"/>
        <end position="592"/>
    </location>
</feature>
<feature type="compositionally biased region" description="Polar residues" evidence="6">
    <location>
        <begin position="419"/>
        <end position="428"/>
    </location>
</feature>
<evidence type="ECO:0000256" key="2">
    <source>
        <dbReference type="ARBA" id="ARBA00007525"/>
    </source>
</evidence>
<comment type="subcellular location">
    <subcellularLocation>
        <location evidence="1">Cytoplasm</location>
        <location evidence="1">Cytoskeleton</location>
    </subcellularLocation>
</comment>
<dbReference type="GO" id="GO:0015630">
    <property type="term" value="C:microtubule cytoskeleton"/>
    <property type="evidence" value="ECO:0007669"/>
    <property type="project" value="InterPro"/>
</dbReference>
<feature type="region of interest" description="Disordered" evidence="6">
    <location>
        <begin position="94"/>
        <end position="116"/>
    </location>
</feature>
<keyword evidence="4" id="KW-0175">Coiled coil</keyword>
<dbReference type="GO" id="GO:0000226">
    <property type="term" value="P:microtubule cytoskeleton organization"/>
    <property type="evidence" value="ECO:0007669"/>
    <property type="project" value="InterPro"/>
</dbReference>
<dbReference type="Pfam" id="PF05672">
    <property type="entry name" value="MAP7"/>
    <property type="match status" value="1"/>
</dbReference>
<feature type="compositionally biased region" description="Low complexity" evidence="6">
    <location>
        <begin position="229"/>
        <end position="241"/>
    </location>
</feature>
<organism evidence="7 8">
    <name type="scientific">Anolis carolinensis</name>
    <name type="common">Green anole</name>
    <name type="synonym">American chameleon</name>
    <dbReference type="NCBI Taxonomy" id="28377"/>
    <lineage>
        <taxon>Eukaryota</taxon>
        <taxon>Metazoa</taxon>
        <taxon>Chordata</taxon>
        <taxon>Craniata</taxon>
        <taxon>Vertebrata</taxon>
        <taxon>Euteleostomi</taxon>
        <taxon>Lepidosauria</taxon>
        <taxon>Squamata</taxon>
        <taxon>Bifurcata</taxon>
        <taxon>Unidentata</taxon>
        <taxon>Episquamata</taxon>
        <taxon>Toxicofera</taxon>
        <taxon>Iguania</taxon>
        <taxon>Dactyloidae</taxon>
        <taxon>Anolis</taxon>
    </lineage>
</organism>
<evidence type="ECO:0000256" key="5">
    <source>
        <dbReference type="ARBA" id="ARBA00023212"/>
    </source>
</evidence>
<evidence type="ECO:0000256" key="1">
    <source>
        <dbReference type="ARBA" id="ARBA00004245"/>
    </source>
</evidence>
<dbReference type="PANTHER" id="PTHR15073:SF5">
    <property type="entry name" value="MAP7 DOMAIN-CONTAINING PROTEIN 3"/>
    <property type="match status" value="1"/>
</dbReference>
<protein>
    <submittedName>
        <fullName evidence="7">MAP7 domain containing 3</fullName>
    </submittedName>
</protein>
<feature type="compositionally biased region" description="Basic and acidic residues" evidence="6">
    <location>
        <begin position="400"/>
        <end position="418"/>
    </location>
</feature>
<proteinExistence type="inferred from homology"/>
<evidence type="ECO:0000256" key="4">
    <source>
        <dbReference type="ARBA" id="ARBA00023054"/>
    </source>
</evidence>
<dbReference type="GeneTree" id="ENSGT00950000182941"/>
<keyword evidence="5" id="KW-0206">Cytoskeleton</keyword>
<dbReference type="InterPro" id="IPR051483">
    <property type="entry name" value="MAP7_domain-containing"/>
</dbReference>
<keyword evidence="3" id="KW-0963">Cytoplasm</keyword>
<feature type="region of interest" description="Disordered" evidence="6">
    <location>
        <begin position="135"/>
        <end position="217"/>
    </location>
</feature>
<feature type="compositionally biased region" description="Basic and acidic residues" evidence="6">
    <location>
        <begin position="489"/>
        <end position="543"/>
    </location>
</feature>
<dbReference type="Ensembl" id="ENSACAT00000058305.1">
    <property type="protein sequence ID" value="ENSACAP00000024626.1"/>
    <property type="gene ID" value="ENSACAG00000009215.4"/>
</dbReference>
<evidence type="ECO:0000256" key="3">
    <source>
        <dbReference type="ARBA" id="ARBA00022490"/>
    </source>
</evidence>
<evidence type="ECO:0000313" key="8">
    <source>
        <dbReference type="Proteomes" id="UP000001646"/>
    </source>
</evidence>
<evidence type="ECO:0000256" key="6">
    <source>
        <dbReference type="SAM" id="MobiDB-lite"/>
    </source>
</evidence>
<name>A0A803SNT6_ANOCA</name>
<reference evidence="7" key="1">
    <citation type="submission" date="2009-12" db="EMBL/GenBank/DDBJ databases">
        <title>The Genome Sequence of Anolis carolinensis (Green Anole Lizard).</title>
        <authorList>
            <consortium name="The Genome Sequencing Platform"/>
            <person name="Di Palma F."/>
            <person name="Alfoldi J."/>
            <person name="Heiman D."/>
            <person name="Young S."/>
            <person name="Grabherr M."/>
            <person name="Johnson J."/>
            <person name="Lander E.S."/>
            <person name="Lindblad-Toh K."/>
        </authorList>
    </citation>
    <scope>NUCLEOTIDE SEQUENCE [LARGE SCALE GENOMIC DNA]</scope>
    <source>
        <strain evidence="7">JBL SC #1</strain>
    </source>
</reference>
<feature type="compositionally biased region" description="Low complexity" evidence="6">
    <location>
        <begin position="301"/>
        <end position="319"/>
    </location>
</feature>
<reference evidence="7" key="3">
    <citation type="submission" date="2025-09" db="UniProtKB">
        <authorList>
            <consortium name="Ensembl"/>
        </authorList>
    </citation>
    <scope>IDENTIFICATION</scope>
</reference>
<feature type="compositionally biased region" description="Basic and acidic residues" evidence="6">
    <location>
        <begin position="430"/>
        <end position="471"/>
    </location>
</feature>
<feature type="compositionally biased region" description="Pro residues" evidence="6">
    <location>
        <begin position="350"/>
        <end position="360"/>
    </location>
</feature>
<feature type="region of interest" description="Disordered" evidence="6">
    <location>
        <begin position="229"/>
        <end position="471"/>
    </location>
</feature>
<dbReference type="AlphaFoldDB" id="A0A803SNT6"/>
<feature type="compositionally biased region" description="Basic and acidic residues" evidence="6">
    <location>
        <begin position="550"/>
        <end position="578"/>
    </location>
</feature>